<keyword evidence="3 9" id="KW-0813">Transport</keyword>
<dbReference type="AlphaFoldDB" id="A0A917FP79"/>
<feature type="transmembrane region" description="Helical" evidence="9">
    <location>
        <begin position="27"/>
        <end position="48"/>
    </location>
</feature>
<feature type="domain" description="ABC transmembrane type-2" evidence="10">
    <location>
        <begin position="29"/>
        <end position="247"/>
    </location>
</feature>
<evidence type="ECO:0000256" key="1">
    <source>
        <dbReference type="ARBA" id="ARBA00004429"/>
    </source>
</evidence>
<evidence type="ECO:0000313" key="12">
    <source>
        <dbReference type="Proteomes" id="UP000644756"/>
    </source>
</evidence>
<keyword evidence="7 9" id="KW-1133">Transmembrane helix</keyword>
<dbReference type="PRINTS" id="PR00164">
    <property type="entry name" value="ABC2TRNSPORT"/>
</dbReference>
<dbReference type="PANTHER" id="PTHR30413:SF8">
    <property type="entry name" value="TRANSPORT PERMEASE PROTEIN"/>
    <property type="match status" value="1"/>
</dbReference>
<evidence type="ECO:0000256" key="4">
    <source>
        <dbReference type="ARBA" id="ARBA00022475"/>
    </source>
</evidence>
<dbReference type="Proteomes" id="UP000644756">
    <property type="component" value="Unassembled WGS sequence"/>
</dbReference>
<dbReference type="PANTHER" id="PTHR30413">
    <property type="entry name" value="INNER MEMBRANE TRANSPORT PERMEASE"/>
    <property type="match status" value="1"/>
</dbReference>
<dbReference type="GO" id="GO:0140359">
    <property type="term" value="F:ABC-type transporter activity"/>
    <property type="evidence" value="ECO:0007669"/>
    <property type="project" value="InterPro"/>
</dbReference>
<feature type="transmembrane region" description="Helical" evidence="9">
    <location>
        <begin position="225"/>
        <end position="244"/>
    </location>
</feature>
<dbReference type="InterPro" id="IPR013525">
    <property type="entry name" value="ABC2_TM"/>
</dbReference>
<keyword evidence="12" id="KW-1185">Reference proteome</keyword>
<dbReference type="Pfam" id="PF01061">
    <property type="entry name" value="ABC2_membrane"/>
    <property type="match status" value="1"/>
</dbReference>
<comment type="caution">
    <text evidence="11">The sequence shown here is derived from an EMBL/GenBank/DDBJ whole genome shotgun (WGS) entry which is preliminary data.</text>
</comment>
<gene>
    <name evidence="11" type="ORF">GCM10010916_07150</name>
</gene>
<dbReference type="InterPro" id="IPR000412">
    <property type="entry name" value="ABC_2_transport"/>
</dbReference>
<keyword evidence="8 9" id="KW-0472">Membrane</keyword>
<keyword evidence="5" id="KW-0997">Cell inner membrane</keyword>
<evidence type="ECO:0000256" key="6">
    <source>
        <dbReference type="ARBA" id="ARBA00022692"/>
    </source>
</evidence>
<comment type="caution">
    <text evidence="9">Lacks conserved residue(s) required for the propagation of feature annotation.</text>
</comment>
<reference evidence="11" key="2">
    <citation type="submission" date="2020-09" db="EMBL/GenBank/DDBJ databases">
        <authorList>
            <person name="Sun Q."/>
            <person name="Zhou Y."/>
        </authorList>
    </citation>
    <scope>NUCLEOTIDE SEQUENCE</scope>
    <source>
        <strain evidence="11">CGMCC 1.12987</strain>
    </source>
</reference>
<reference evidence="11" key="1">
    <citation type="journal article" date="2014" name="Int. J. Syst. Evol. Microbiol.">
        <title>Complete genome sequence of Corynebacterium casei LMG S-19264T (=DSM 44701T), isolated from a smear-ripened cheese.</title>
        <authorList>
            <consortium name="US DOE Joint Genome Institute (JGI-PGF)"/>
            <person name="Walter F."/>
            <person name="Albersmeier A."/>
            <person name="Kalinowski J."/>
            <person name="Ruckert C."/>
        </authorList>
    </citation>
    <scope>NUCLEOTIDE SEQUENCE</scope>
    <source>
        <strain evidence="11">CGMCC 1.12987</strain>
    </source>
</reference>
<evidence type="ECO:0000256" key="2">
    <source>
        <dbReference type="ARBA" id="ARBA00007783"/>
    </source>
</evidence>
<feature type="transmembrane region" description="Helical" evidence="9">
    <location>
        <begin position="100"/>
        <end position="125"/>
    </location>
</feature>
<evidence type="ECO:0000256" key="9">
    <source>
        <dbReference type="RuleBase" id="RU361157"/>
    </source>
</evidence>
<proteinExistence type="inferred from homology"/>
<feature type="transmembrane region" description="Helical" evidence="9">
    <location>
        <begin position="137"/>
        <end position="162"/>
    </location>
</feature>
<feature type="transmembrane region" description="Helical" evidence="9">
    <location>
        <begin position="169"/>
        <end position="191"/>
    </location>
</feature>
<keyword evidence="4 9" id="KW-1003">Cell membrane</keyword>
<dbReference type="EMBL" id="BMGR01000002">
    <property type="protein sequence ID" value="GGF92317.1"/>
    <property type="molecule type" value="Genomic_DNA"/>
</dbReference>
<dbReference type="GO" id="GO:0043190">
    <property type="term" value="C:ATP-binding cassette (ABC) transporter complex"/>
    <property type="evidence" value="ECO:0007669"/>
    <property type="project" value="InterPro"/>
</dbReference>
<accession>A0A917FP79</accession>
<evidence type="ECO:0000256" key="8">
    <source>
        <dbReference type="ARBA" id="ARBA00023136"/>
    </source>
</evidence>
<keyword evidence="6 9" id="KW-0812">Transmembrane</keyword>
<evidence type="ECO:0000256" key="7">
    <source>
        <dbReference type="ARBA" id="ARBA00022989"/>
    </source>
</evidence>
<comment type="similarity">
    <text evidence="2 9">Belongs to the ABC-2 integral membrane protein family.</text>
</comment>
<protein>
    <recommendedName>
        <fullName evidence="9">Transport permease protein</fullName>
    </recommendedName>
</protein>
<comment type="subcellular location">
    <subcellularLocation>
        <location evidence="1">Cell inner membrane</location>
        <topology evidence="1">Multi-pass membrane protein</topology>
    </subcellularLocation>
    <subcellularLocation>
        <location evidence="9">Cell membrane</location>
        <topology evidence="9">Multi-pass membrane protein</topology>
    </subcellularLocation>
</comment>
<dbReference type="PROSITE" id="PS51012">
    <property type="entry name" value="ABC_TM2"/>
    <property type="match status" value="1"/>
</dbReference>
<organism evidence="11 12">
    <name type="scientific">Paenibacillus abyssi</name>
    <dbReference type="NCBI Taxonomy" id="1340531"/>
    <lineage>
        <taxon>Bacteria</taxon>
        <taxon>Bacillati</taxon>
        <taxon>Bacillota</taxon>
        <taxon>Bacilli</taxon>
        <taxon>Bacillales</taxon>
        <taxon>Paenibacillaceae</taxon>
        <taxon>Paenibacillus</taxon>
    </lineage>
</organism>
<sequence length="255" mass="29370">MFKEIISYRQMLISIVRRDLRSRYKGSFLGFLWTFINPLLQLIVYSIVFPYLLRMNQENYPMFLFVALLPWIFFVTSVQSATTSIVGGANLVKKIYFPRVILPLSVVCTNLMNYIYGLVIVFSALLLTGVHLTLNVLWLPVVLLTLFLFALGLALNLSALYVRFRDLEHIVGVVTFVWFYVTPIVFPITIFPQKMADIIGYNPMVPIINSFRNILLYGKQPEWGALMYSLVVGIILLTIGTWVFRKSEKTFAEDL</sequence>
<evidence type="ECO:0000256" key="5">
    <source>
        <dbReference type="ARBA" id="ARBA00022519"/>
    </source>
</evidence>
<name>A0A917FP79_9BACL</name>
<dbReference type="GO" id="GO:0015920">
    <property type="term" value="P:lipopolysaccharide transport"/>
    <property type="evidence" value="ECO:0007669"/>
    <property type="project" value="TreeGrafter"/>
</dbReference>
<evidence type="ECO:0000259" key="10">
    <source>
        <dbReference type="PROSITE" id="PS51012"/>
    </source>
</evidence>
<evidence type="ECO:0000256" key="3">
    <source>
        <dbReference type="ARBA" id="ARBA00022448"/>
    </source>
</evidence>
<dbReference type="InterPro" id="IPR047817">
    <property type="entry name" value="ABC2_TM_bact-type"/>
</dbReference>
<evidence type="ECO:0000313" key="11">
    <source>
        <dbReference type="EMBL" id="GGF92317.1"/>
    </source>
</evidence>